<dbReference type="RefSeq" id="WP_270675142.1">
    <property type="nucleotide sequence ID" value="NZ_JAQFWP010000001.1"/>
</dbReference>
<evidence type="ECO:0000313" key="2">
    <source>
        <dbReference type="EMBL" id="MDA2803064.1"/>
    </source>
</evidence>
<dbReference type="EMBL" id="JAQFWP010000001">
    <property type="protein sequence ID" value="MDA2803064.1"/>
    <property type="molecule type" value="Genomic_DNA"/>
</dbReference>
<feature type="region of interest" description="Disordered" evidence="1">
    <location>
        <begin position="59"/>
        <end position="91"/>
    </location>
</feature>
<name>A0ABT4TEC8_9ACTN</name>
<reference evidence="2" key="1">
    <citation type="submission" date="2023-01" db="EMBL/GenBank/DDBJ databases">
        <title>Draft genome sequence of Nocardiopsis sp. LSu2-4 isolated from halophytes.</title>
        <authorList>
            <person name="Duangmal K."/>
            <person name="Chantavorakit T."/>
        </authorList>
    </citation>
    <scope>NUCLEOTIDE SEQUENCE</scope>
    <source>
        <strain evidence="2">LSu2-4</strain>
    </source>
</reference>
<organism evidence="2 3">
    <name type="scientific">Nocardiopsis suaedae</name>
    <dbReference type="NCBI Taxonomy" id="3018444"/>
    <lineage>
        <taxon>Bacteria</taxon>
        <taxon>Bacillati</taxon>
        <taxon>Actinomycetota</taxon>
        <taxon>Actinomycetes</taxon>
        <taxon>Streptosporangiales</taxon>
        <taxon>Nocardiopsidaceae</taxon>
        <taxon>Nocardiopsis</taxon>
    </lineage>
</organism>
<sequence>MAVLFTALACFIAGAITGWILTSNHATWSMDRIVARQQREIHYLRELLVESETAARRAAADAARHVRGADQRGGDRKPSRKNVDKDVDGVH</sequence>
<evidence type="ECO:0008006" key="4">
    <source>
        <dbReference type="Google" id="ProtNLM"/>
    </source>
</evidence>
<comment type="caution">
    <text evidence="2">The sequence shown here is derived from an EMBL/GenBank/DDBJ whole genome shotgun (WGS) entry which is preliminary data.</text>
</comment>
<protein>
    <recommendedName>
        <fullName evidence="4">LapA family protein</fullName>
    </recommendedName>
</protein>
<evidence type="ECO:0000313" key="3">
    <source>
        <dbReference type="Proteomes" id="UP001165685"/>
    </source>
</evidence>
<proteinExistence type="predicted"/>
<keyword evidence="3" id="KW-1185">Reference proteome</keyword>
<accession>A0ABT4TEC8</accession>
<dbReference type="Proteomes" id="UP001165685">
    <property type="component" value="Unassembled WGS sequence"/>
</dbReference>
<evidence type="ECO:0000256" key="1">
    <source>
        <dbReference type="SAM" id="MobiDB-lite"/>
    </source>
</evidence>
<gene>
    <name evidence="2" type="ORF">O4U47_00950</name>
</gene>